<evidence type="ECO:0000313" key="1">
    <source>
        <dbReference type="EMBL" id="TRM60359.1"/>
    </source>
</evidence>
<gene>
    <name evidence="1" type="ORF">BD626DRAFT_131352</name>
</gene>
<protein>
    <submittedName>
        <fullName evidence="1">Uncharacterized protein</fullName>
    </submittedName>
</protein>
<dbReference type="AlphaFoldDB" id="A0A550C6E6"/>
<evidence type="ECO:0000313" key="2">
    <source>
        <dbReference type="Proteomes" id="UP000320762"/>
    </source>
</evidence>
<keyword evidence="2" id="KW-1185">Reference proteome</keyword>
<name>A0A550C6E6_9AGAR</name>
<dbReference type="EMBL" id="VDMD01000022">
    <property type="protein sequence ID" value="TRM60359.1"/>
    <property type="molecule type" value="Genomic_DNA"/>
</dbReference>
<dbReference type="STRING" id="97359.A0A550C6E6"/>
<accession>A0A550C6E6</accession>
<dbReference type="Proteomes" id="UP000320762">
    <property type="component" value="Unassembled WGS sequence"/>
</dbReference>
<reference evidence="1 2" key="1">
    <citation type="journal article" date="2019" name="New Phytol.">
        <title>Comparative genomics reveals unique wood-decay strategies and fruiting body development in the Schizophyllaceae.</title>
        <authorList>
            <person name="Almasi E."/>
            <person name="Sahu N."/>
            <person name="Krizsan K."/>
            <person name="Balint B."/>
            <person name="Kovacs G.M."/>
            <person name="Kiss B."/>
            <person name="Cseklye J."/>
            <person name="Drula E."/>
            <person name="Henrissat B."/>
            <person name="Nagy I."/>
            <person name="Chovatia M."/>
            <person name="Adam C."/>
            <person name="LaButti K."/>
            <person name="Lipzen A."/>
            <person name="Riley R."/>
            <person name="Grigoriev I.V."/>
            <person name="Nagy L.G."/>
        </authorList>
    </citation>
    <scope>NUCLEOTIDE SEQUENCE [LARGE SCALE GENOMIC DNA]</scope>
    <source>
        <strain evidence="1 2">NL-1724</strain>
    </source>
</reference>
<sequence length="192" mass="22136">MRPEDTQRLRQAAVAFSQLLRSHDIPHAFHGDLLVALVARKPLCDEMACIVENGQRHAFRRVRDALVTSDDFRTVHSPWTNRLHVTYTDVIPAIEFEILPAGETGPRRLTSNTVMKIQGVPFLTVTEYVRAKLTSWIIRRLDLDAHDLMYVLGRYWNNVDANRIPESDMNVFVTENLEAAPPWAAIRRKYEM</sequence>
<dbReference type="OrthoDB" id="3168582at2759"/>
<comment type="caution">
    <text evidence="1">The sequence shown here is derived from an EMBL/GenBank/DDBJ whole genome shotgun (WGS) entry which is preliminary data.</text>
</comment>
<proteinExistence type="predicted"/>
<organism evidence="1 2">
    <name type="scientific">Schizophyllum amplum</name>
    <dbReference type="NCBI Taxonomy" id="97359"/>
    <lineage>
        <taxon>Eukaryota</taxon>
        <taxon>Fungi</taxon>
        <taxon>Dikarya</taxon>
        <taxon>Basidiomycota</taxon>
        <taxon>Agaricomycotina</taxon>
        <taxon>Agaricomycetes</taxon>
        <taxon>Agaricomycetidae</taxon>
        <taxon>Agaricales</taxon>
        <taxon>Schizophyllaceae</taxon>
        <taxon>Schizophyllum</taxon>
    </lineage>
</organism>